<evidence type="ECO:0000256" key="6">
    <source>
        <dbReference type="ARBA" id="ARBA00023125"/>
    </source>
</evidence>
<dbReference type="EMBL" id="FQWY01000016">
    <property type="protein sequence ID" value="SHG87443.1"/>
    <property type="molecule type" value="Genomic_DNA"/>
</dbReference>
<keyword evidence="9" id="KW-0408">Iron</keyword>
<comment type="cofactor">
    <cofactor evidence="8">
        <name>Zn(2+)</name>
        <dbReference type="ChEBI" id="CHEBI:29105"/>
    </cofactor>
    <text evidence="8">Binds 1 zinc ion per subunit.</text>
</comment>
<evidence type="ECO:0000256" key="7">
    <source>
        <dbReference type="ARBA" id="ARBA00023163"/>
    </source>
</evidence>
<dbReference type="RefSeq" id="WP_423230199.1">
    <property type="nucleotide sequence ID" value="NZ_FQWY01000016.1"/>
</dbReference>
<evidence type="ECO:0000256" key="2">
    <source>
        <dbReference type="ARBA" id="ARBA00022491"/>
    </source>
</evidence>
<dbReference type="GO" id="GO:0008270">
    <property type="term" value="F:zinc ion binding"/>
    <property type="evidence" value="ECO:0007669"/>
    <property type="project" value="TreeGrafter"/>
</dbReference>
<dbReference type="InterPro" id="IPR036388">
    <property type="entry name" value="WH-like_DNA-bd_sf"/>
</dbReference>
<evidence type="ECO:0000313" key="10">
    <source>
        <dbReference type="EMBL" id="SHG87443.1"/>
    </source>
</evidence>
<keyword evidence="6" id="KW-0238">DNA-binding</keyword>
<dbReference type="Gene3D" id="1.10.10.10">
    <property type="entry name" value="Winged helix-like DNA-binding domain superfamily/Winged helix DNA-binding domain"/>
    <property type="match status" value="1"/>
</dbReference>
<dbReference type="SUPFAM" id="SSF46785">
    <property type="entry name" value="Winged helix' DNA-binding domain"/>
    <property type="match status" value="1"/>
</dbReference>
<evidence type="ECO:0000256" key="3">
    <source>
        <dbReference type="ARBA" id="ARBA00022723"/>
    </source>
</evidence>
<evidence type="ECO:0000256" key="9">
    <source>
        <dbReference type="PIRSR" id="PIRSR602481-2"/>
    </source>
</evidence>
<reference evidence="11" key="1">
    <citation type="submission" date="2016-11" db="EMBL/GenBank/DDBJ databases">
        <authorList>
            <person name="Varghese N."/>
            <person name="Submissions S."/>
        </authorList>
    </citation>
    <scope>NUCLEOTIDE SEQUENCE [LARGE SCALE GENOMIC DNA]</scope>
    <source>
        <strain evidence="11">DSM 11003</strain>
    </source>
</reference>
<comment type="cofactor">
    <cofactor evidence="9">
        <name>Mn(2+)</name>
        <dbReference type="ChEBI" id="CHEBI:29035"/>
    </cofactor>
    <cofactor evidence="9">
        <name>Fe(2+)</name>
        <dbReference type="ChEBI" id="CHEBI:29033"/>
    </cofactor>
    <text evidence="9">Binds 1 Mn(2+) or Fe(2+) ion per subunit.</text>
</comment>
<dbReference type="Gene3D" id="3.30.1490.190">
    <property type="match status" value="1"/>
</dbReference>
<evidence type="ECO:0000256" key="8">
    <source>
        <dbReference type="PIRSR" id="PIRSR602481-1"/>
    </source>
</evidence>
<keyword evidence="11" id="KW-1185">Reference proteome</keyword>
<sequence length="144" mass="17130">MDKKITEKLKENNYKLTEQREAVLEVMLDNRGKHLSAEEVLQEAKQKMPNIGIATVYRTLEKLASMDILYKTMFEGGKFRYELSDEDTHQHHHIVCLKCGHIYEFEEDLLNELESRLEARGFEIVDHELKFYGYCPECREKMRK</sequence>
<dbReference type="CDD" id="cd07153">
    <property type="entry name" value="Fur_like"/>
    <property type="match status" value="1"/>
</dbReference>
<name>A0A1M5NEP4_9FIRM</name>
<keyword evidence="7" id="KW-0804">Transcription</keyword>
<dbReference type="AlphaFoldDB" id="A0A1M5NEP4"/>
<protein>
    <submittedName>
        <fullName evidence="10">Fur family transcriptional regulator, ferric uptake regulator</fullName>
    </submittedName>
</protein>
<dbReference type="GO" id="GO:1900376">
    <property type="term" value="P:regulation of secondary metabolite biosynthetic process"/>
    <property type="evidence" value="ECO:0007669"/>
    <property type="project" value="TreeGrafter"/>
</dbReference>
<dbReference type="InterPro" id="IPR002481">
    <property type="entry name" value="FUR"/>
</dbReference>
<organism evidence="10 11">
    <name type="scientific">Thermosyntropha lipolytica DSM 11003</name>
    <dbReference type="NCBI Taxonomy" id="1123382"/>
    <lineage>
        <taxon>Bacteria</taxon>
        <taxon>Bacillati</taxon>
        <taxon>Bacillota</taxon>
        <taxon>Clostridia</taxon>
        <taxon>Eubacteriales</taxon>
        <taxon>Syntrophomonadaceae</taxon>
        <taxon>Thermosyntropha</taxon>
    </lineage>
</organism>
<keyword evidence="3 8" id="KW-0479">Metal-binding</keyword>
<feature type="binding site" evidence="8">
    <location>
        <position position="96"/>
    </location>
    <ligand>
        <name>Zn(2+)</name>
        <dbReference type="ChEBI" id="CHEBI:29105"/>
    </ligand>
</feature>
<feature type="binding site" evidence="8">
    <location>
        <position position="138"/>
    </location>
    <ligand>
        <name>Zn(2+)</name>
        <dbReference type="ChEBI" id="CHEBI:29105"/>
    </ligand>
</feature>
<evidence type="ECO:0000256" key="5">
    <source>
        <dbReference type="ARBA" id="ARBA00023015"/>
    </source>
</evidence>
<dbReference type="PANTHER" id="PTHR33202">
    <property type="entry name" value="ZINC UPTAKE REGULATION PROTEIN"/>
    <property type="match status" value="1"/>
</dbReference>
<gene>
    <name evidence="10" type="ORF">SAMN02745221_01165</name>
</gene>
<keyword evidence="4 8" id="KW-0862">Zinc</keyword>
<dbReference type="GO" id="GO:0045892">
    <property type="term" value="P:negative regulation of DNA-templated transcription"/>
    <property type="evidence" value="ECO:0007669"/>
    <property type="project" value="TreeGrafter"/>
</dbReference>
<dbReference type="STRING" id="1123382.SAMN02745221_01165"/>
<dbReference type="Proteomes" id="UP000242329">
    <property type="component" value="Unassembled WGS sequence"/>
</dbReference>
<dbReference type="InterPro" id="IPR036390">
    <property type="entry name" value="WH_DNA-bd_sf"/>
</dbReference>
<dbReference type="GO" id="GO:0003700">
    <property type="term" value="F:DNA-binding transcription factor activity"/>
    <property type="evidence" value="ECO:0007669"/>
    <property type="project" value="InterPro"/>
</dbReference>
<keyword evidence="2" id="KW-0678">Repressor</keyword>
<dbReference type="InterPro" id="IPR043135">
    <property type="entry name" value="Fur_C"/>
</dbReference>
<proteinExistence type="inferred from homology"/>
<evidence type="ECO:0000256" key="1">
    <source>
        <dbReference type="ARBA" id="ARBA00007957"/>
    </source>
</evidence>
<evidence type="ECO:0000313" key="11">
    <source>
        <dbReference type="Proteomes" id="UP000242329"/>
    </source>
</evidence>
<dbReference type="GO" id="GO:0000976">
    <property type="term" value="F:transcription cis-regulatory region binding"/>
    <property type="evidence" value="ECO:0007669"/>
    <property type="project" value="TreeGrafter"/>
</dbReference>
<dbReference type="Pfam" id="PF01475">
    <property type="entry name" value="FUR"/>
    <property type="match status" value="1"/>
</dbReference>
<dbReference type="PANTHER" id="PTHR33202:SF7">
    <property type="entry name" value="FERRIC UPTAKE REGULATION PROTEIN"/>
    <property type="match status" value="1"/>
</dbReference>
<feature type="binding site" evidence="8">
    <location>
        <position position="135"/>
    </location>
    <ligand>
        <name>Zn(2+)</name>
        <dbReference type="ChEBI" id="CHEBI:29105"/>
    </ligand>
</feature>
<evidence type="ECO:0000256" key="4">
    <source>
        <dbReference type="ARBA" id="ARBA00022833"/>
    </source>
</evidence>
<dbReference type="FunFam" id="1.10.10.10:FF:000051">
    <property type="entry name" value="Fur family transcriptional regulator"/>
    <property type="match status" value="1"/>
</dbReference>
<comment type="similarity">
    <text evidence="1">Belongs to the Fur family.</text>
</comment>
<accession>A0A1M5NEP4</accession>
<feature type="binding site" evidence="8">
    <location>
        <position position="99"/>
    </location>
    <ligand>
        <name>Zn(2+)</name>
        <dbReference type="ChEBI" id="CHEBI:29105"/>
    </ligand>
</feature>
<keyword evidence="5" id="KW-0805">Transcription regulation</keyword>
<feature type="binding site" evidence="9">
    <location>
        <position position="127"/>
    </location>
    <ligand>
        <name>Fe cation</name>
        <dbReference type="ChEBI" id="CHEBI:24875"/>
    </ligand>
</feature>